<organism evidence="2">
    <name type="scientific">Tetraselmis chuii</name>
    <dbReference type="NCBI Taxonomy" id="63592"/>
    <lineage>
        <taxon>Eukaryota</taxon>
        <taxon>Viridiplantae</taxon>
        <taxon>Chlorophyta</taxon>
        <taxon>core chlorophytes</taxon>
        <taxon>Chlorodendrophyceae</taxon>
        <taxon>Chlorodendrales</taxon>
        <taxon>Chlorodendraceae</taxon>
        <taxon>Tetraselmis</taxon>
    </lineage>
</organism>
<name>A0A7S1X9V9_9CHLO</name>
<reference evidence="2" key="1">
    <citation type="submission" date="2021-01" db="EMBL/GenBank/DDBJ databases">
        <authorList>
            <person name="Corre E."/>
            <person name="Pelletier E."/>
            <person name="Niang G."/>
            <person name="Scheremetjew M."/>
            <person name="Finn R."/>
            <person name="Kale V."/>
            <person name="Holt S."/>
            <person name="Cochrane G."/>
            <person name="Meng A."/>
            <person name="Brown T."/>
            <person name="Cohen L."/>
        </authorList>
    </citation>
    <scope>NUCLEOTIDE SEQUENCE</scope>
    <source>
        <strain evidence="2">PLY429</strain>
    </source>
</reference>
<feature type="transmembrane region" description="Helical" evidence="1">
    <location>
        <begin position="28"/>
        <end position="46"/>
    </location>
</feature>
<protein>
    <submittedName>
        <fullName evidence="2">Uncharacterized protein</fullName>
    </submittedName>
</protein>
<accession>A0A7S1X9V9</accession>
<keyword evidence="1" id="KW-1133">Transmembrane helix</keyword>
<proteinExistence type="predicted"/>
<dbReference type="EMBL" id="HBGG01036902">
    <property type="protein sequence ID" value="CAD9216875.1"/>
    <property type="molecule type" value="Transcribed_RNA"/>
</dbReference>
<dbReference type="AlphaFoldDB" id="A0A7S1X9V9"/>
<keyword evidence="1" id="KW-0472">Membrane</keyword>
<keyword evidence="1" id="KW-0812">Transmembrane</keyword>
<evidence type="ECO:0000313" key="2">
    <source>
        <dbReference type="EMBL" id="CAD9216875.1"/>
    </source>
</evidence>
<gene>
    <name evidence="2" type="ORF">TCHU04912_LOCUS19122</name>
</gene>
<evidence type="ECO:0000256" key="1">
    <source>
        <dbReference type="SAM" id="Phobius"/>
    </source>
</evidence>
<sequence length="353" mass="38931">MGRGQVPQTQAGRSTVRRAAAKLLNSRSVTVAVLLLLLVSALTQWINFGDTRALVREVFIGRSLGQVRTRAGAPTPQEECRYVPSSQLLKQIYKAALLSGESPSPGFNTSLRGGNSTRVCATVETACHEDAMCHVNQWEATLAKPICQRERLKGCAAHQRGAGKINPEFCNHCTTARQADELKCAVTRSHCEAAMRSCFEESGNESGGYGSLRWLSFWDENAYEPSEFLGWANFGFTGNVSRICAGAAVGMQQMLKVNSYFFQRSAELVKGKRRLELQPRWRSKYLPRPFPPFTHSRICNLKPPIPPSDSKTSEPHPTLPDAPFRAAVGSLSALSWQGCYPRPPYSGFTLEMS</sequence>